<comment type="caution">
    <text evidence="1">The sequence shown here is derived from an EMBL/GenBank/DDBJ whole genome shotgun (WGS) entry which is preliminary data.</text>
</comment>
<reference evidence="1" key="1">
    <citation type="submission" date="2020-07" db="EMBL/GenBank/DDBJ databases">
        <title>Multicomponent nature underlies the extraordinary mechanical properties of spider dragline silk.</title>
        <authorList>
            <person name="Kono N."/>
            <person name="Nakamura H."/>
            <person name="Mori M."/>
            <person name="Yoshida Y."/>
            <person name="Ohtoshi R."/>
            <person name="Malay A.D."/>
            <person name="Moran D.A.P."/>
            <person name="Tomita M."/>
            <person name="Numata K."/>
            <person name="Arakawa K."/>
        </authorList>
    </citation>
    <scope>NUCLEOTIDE SEQUENCE</scope>
</reference>
<sequence>MAEGNDSPSQNRFSYFCFPCRHQIEDTERVFNFIFSLGHTCAQCGKKFNSGFMTEKKMPCEVGRSEIQRDFCILLMRIPTIGRSARKVLL</sequence>
<proteinExistence type="predicted"/>
<accession>A0A8X6GWD8</accession>
<dbReference type="Proteomes" id="UP000887116">
    <property type="component" value="Unassembled WGS sequence"/>
</dbReference>
<evidence type="ECO:0000313" key="1">
    <source>
        <dbReference type="EMBL" id="GFR11519.1"/>
    </source>
</evidence>
<name>A0A8X6GWD8_TRICU</name>
<keyword evidence="2" id="KW-1185">Reference proteome</keyword>
<gene>
    <name evidence="1" type="ORF">TNCT_437171</name>
</gene>
<protein>
    <submittedName>
        <fullName evidence="1">Uncharacterized protein</fullName>
    </submittedName>
</protein>
<evidence type="ECO:0000313" key="2">
    <source>
        <dbReference type="Proteomes" id="UP000887116"/>
    </source>
</evidence>
<dbReference type="EMBL" id="BMAO01016838">
    <property type="protein sequence ID" value="GFR11519.1"/>
    <property type="molecule type" value="Genomic_DNA"/>
</dbReference>
<dbReference type="AlphaFoldDB" id="A0A8X6GWD8"/>
<organism evidence="1 2">
    <name type="scientific">Trichonephila clavata</name>
    <name type="common">Joro spider</name>
    <name type="synonym">Nephila clavata</name>
    <dbReference type="NCBI Taxonomy" id="2740835"/>
    <lineage>
        <taxon>Eukaryota</taxon>
        <taxon>Metazoa</taxon>
        <taxon>Ecdysozoa</taxon>
        <taxon>Arthropoda</taxon>
        <taxon>Chelicerata</taxon>
        <taxon>Arachnida</taxon>
        <taxon>Araneae</taxon>
        <taxon>Araneomorphae</taxon>
        <taxon>Entelegynae</taxon>
        <taxon>Araneoidea</taxon>
        <taxon>Nephilidae</taxon>
        <taxon>Trichonephila</taxon>
    </lineage>
</organism>